<feature type="transmembrane region" description="Helical" evidence="7">
    <location>
        <begin position="295"/>
        <end position="317"/>
    </location>
</feature>
<evidence type="ECO:0000256" key="1">
    <source>
        <dbReference type="ARBA" id="ARBA00003420"/>
    </source>
</evidence>
<sequence length="385" mass="42201">MAIDHERAEASSASSNNEIEMRNENEKLSRLDQTHSEDSDRTLKVPEEMEMGDERENAGLLPDTTEKPESKKPAWFGTVLWTSINTLATIGIVFTNKAIFSDPSLKLAQLTFAAFHFTITWLTLYVLSRPRFAFFQTRRTTVAEILPLSVTMALNVILPNLSLAFSSVTFYQVARILLTPTVAAMNFVLYRATLPRAALIALIPACAGVGIVSYYDSLPAADAKVKTTSTLGIIFAFSGIFASSLYTVWIASFHRKLKMSSMQLLFNQAPVSAFLLLYVIPFVDTFPTWSTVPVSRWVMILMSGAFASLINISQFFIIAQTGPVSSTVVGHLKTCTIIALGWATSGRSVGDKSVLGVFIAVGGIMAYSYVMIKEKQKAAAQATRS</sequence>
<comment type="function">
    <text evidence="1 7">Involved in the import of GDP-mannose from the cytoplasm into the Golgi lumen.</text>
</comment>
<keyword evidence="7" id="KW-0333">Golgi apparatus</keyword>
<feature type="transmembrane region" description="Helical" evidence="7">
    <location>
        <begin position="230"/>
        <end position="252"/>
    </location>
</feature>
<evidence type="ECO:0000313" key="9">
    <source>
        <dbReference type="EMBL" id="CAK7213219.1"/>
    </source>
</evidence>
<dbReference type="Proteomes" id="UP001642482">
    <property type="component" value="Unassembled WGS sequence"/>
</dbReference>
<comment type="caution">
    <text evidence="9">The sequence shown here is derived from an EMBL/GenBank/DDBJ whole genome shotgun (WGS) entry which is preliminary data.</text>
</comment>
<feature type="transmembrane region" description="Helical" evidence="7">
    <location>
        <begin position="197"/>
        <end position="215"/>
    </location>
</feature>
<feature type="transmembrane region" description="Helical" evidence="7">
    <location>
        <begin position="140"/>
        <end position="158"/>
    </location>
</feature>
<reference evidence="9 10" key="1">
    <citation type="submission" date="2024-01" db="EMBL/GenBank/DDBJ databases">
        <authorList>
            <person name="Allen C."/>
            <person name="Tagirdzhanova G."/>
        </authorList>
    </citation>
    <scope>NUCLEOTIDE SEQUENCE [LARGE SCALE GENOMIC DNA]</scope>
</reference>
<keyword evidence="7" id="KW-0813">Transport</keyword>
<feature type="transmembrane region" description="Helical" evidence="7">
    <location>
        <begin position="324"/>
        <end position="342"/>
    </location>
</feature>
<keyword evidence="7" id="KW-0256">Endoplasmic reticulum</keyword>
<comment type="subunit">
    <text evidence="3 7">Homooligomer.</text>
</comment>
<proteinExistence type="inferred from homology"/>
<keyword evidence="5 7" id="KW-1133">Transmembrane helix</keyword>
<keyword evidence="6 7" id="KW-0472">Membrane</keyword>
<keyword evidence="7" id="KW-0762">Sugar transport</keyword>
<evidence type="ECO:0000256" key="5">
    <source>
        <dbReference type="ARBA" id="ARBA00022989"/>
    </source>
</evidence>
<keyword evidence="10" id="KW-1185">Reference proteome</keyword>
<feature type="transmembrane region" description="Helical" evidence="7">
    <location>
        <begin position="74"/>
        <end position="95"/>
    </location>
</feature>
<feature type="transmembrane region" description="Helical" evidence="7">
    <location>
        <begin position="264"/>
        <end position="283"/>
    </location>
</feature>
<gene>
    <name evidence="9" type="ORF">SEUCBS140593_001772</name>
</gene>
<evidence type="ECO:0000256" key="2">
    <source>
        <dbReference type="ARBA" id="ARBA00010425"/>
    </source>
</evidence>
<feature type="transmembrane region" description="Helical" evidence="7">
    <location>
        <begin position="170"/>
        <end position="190"/>
    </location>
</feature>
<comment type="similarity">
    <text evidence="2 7">Belongs to the TPT transporter family. SLC35D subfamily.</text>
</comment>
<organism evidence="9 10">
    <name type="scientific">Sporothrix eucalyptigena</name>
    <dbReference type="NCBI Taxonomy" id="1812306"/>
    <lineage>
        <taxon>Eukaryota</taxon>
        <taxon>Fungi</taxon>
        <taxon>Dikarya</taxon>
        <taxon>Ascomycota</taxon>
        <taxon>Pezizomycotina</taxon>
        <taxon>Sordariomycetes</taxon>
        <taxon>Sordariomycetidae</taxon>
        <taxon>Ophiostomatales</taxon>
        <taxon>Ophiostomataceae</taxon>
        <taxon>Sporothrix</taxon>
    </lineage>
</organism>
<feature type="region of interest" description="Disordered" evidence="8">
    <location>
        <begin position="1"/>
        <end position="70"/>
    </location>
</feature>
<keyword evidence="4 7" id="KW-0812">Transmembrane</keyword>
<feature type="transmembrane region" description="Helical" evidence="7">
    <location>
        <begin position="354"/>
        <end position="372"/>
    </location>
</feature>
<dbReference type="InterPro" id="IPR050186">
    <property type="entry name" value="TPT_transporter"/>
</dbReference>
<evidence type="ECO:0000256" key="6">
    <source>
        <dbReference type="ARBA" id="ARBA00023136"/>
    </source>
</evidence>
<comment type="subcellular location">
    <subcellularLocation>
        <location evidence="7">Golgi apparatus membrane</location>
        <topology evidence="7">Multi-pass membrane protein</topology>
    </subcellularLocation>
    <subcellularLocation>
        <location evidence="7">Cytoplasmic vesicle membrane</location>
        <topology evidence="7">Multi-pass membrane protein</topology>
    </subcellularLocation>
    <subcellularLocation>
        <location evidence="7">Endoplasmic reticulum membrane</location>
        <topology evidence="7">Multi-pass membrane protein</topology>
    </subcellularLocation>
</comment>
<name>A0ABP0B139_9PEZI</name>
<evidence type="ECO:0000256" key="3">
    <source>
        <dbReference type="ARBA" id="ARBA00011182"/>
    </source>
</evidence>
<evidence type="ECO:0000313" key="10">
    <source>
        <dbReference type="Proteomes" id="UP001642482"/>
    </source>
</evidence>
<evidence type="ECO:0000256" key="7">
    <source>
        <dbReference type="RuleBase" id="RU367097"/>
    </source>
</evidence>
<protein>
    <recommendedName>
        <fullName evidence="7">GDP-mannose transporter</fullName>
        <shortName evidence="7">GMT</shortName>
    </recommendedName>
</protein>
<dbReference type="PANTHER" id="PTHR11132">
    <property type="entry name" value="SOLUTE CARRIER FAMILY 35"/>
    <property type="match status" value="1"/>
</dbReference>
<feature type="compositionally biased region" description="Basic and acidic residues" evidence="8">
    <location>
        <begin position="19"/>
        <end position="57"/>
    </location>
</feature>
<evidence type="ECO:0000256" key="8">
    <source>
        <dbReference type="SAM" id="MobiDB-lite"/>
    </source>
</evidence>
<evidence type="ECO:0000256" key="4">
    <source>
        <dbReference type="ARBA" id="ARBA00022692"/>
    </source>
</evidence>
<accession>A0ABP0B139</accession>
<feature type="transmembrane region" description="Helical" evidence="7">
    <location>
        <begin position="107"/>
        <end position="128"/>
    </location>
</feature>
<dbReference type="EMBL" id="CAWUHD010000010">
    <property type="protein sequence ID" value="CAK7213219.1"/>
    <property type="molecule type" value="Genomic_DNA"/>
</dbReference>
<keyword evidence="7" id="KW-0968">Cytoplasmic vesicle</keyword>